<dbReference type="InterPro" id="IPR024973">
    <property type="entry name" value="ESPR"/>
</dbReference>
<feature type="domain" description="Trimeric autotransporter adhesin YadA-like head" evidence="2">
    <location>
        <begin position="322"/>
        <end position="344"/>
    </location>
</feature>
<dbReference type="Proteomes" id="UP000030380">
    <property type="component" value="Unassembled WGS sequence"/>
</dbReference>
<evidence type="ECO:0000259" key="3">
    <source>
        <dbReference type="Pfam" id="PF05662"/>
    </source>
</evidence>
<feature type="domain" description="ESPR" evidence="4">
    <location>
        <begin position="1"/>
        <end position="42"/>
    </location>
</feature>
<feature type="domain" description="Trimeric autotransporter adhesin YadA-like head" evidence="2">
    <location>
        <begin position="401"/>
        <end position="424"/>
    </location>
</feature>
<feature type="domain" description="Trimeric autotransporter adhesin YadA-like stalk" evidence="3">
    <location>
        <begin position="597"/>
        <end position="622"/>
    </location>
</feature>
<evidence type="ECO:0008006" key="7">
    <source>
        <dbReference type="Google" id="ProtNLM"/>
    </source>
</evidence>
<feature type="domain" description="Trimeric autotransporter adhesin YadA-like head" evidence="2">
    <location>
        <begin position="528"/>
        <end position="554"/>
    </location>
</feature>
<feature type="domain" description="Trimeric autotransporter adhesin YadA-like head" evidence="2">
    <location>
        <begin position="642"/>
        <end position="668"/>
    </location>
</feature>
<feature type="domain" description="Trimeric autotransporter adhesin YadA-like stalk" evidence="3">
    <location>
        <begin position="1523"/>
        <end position="1560"/>
    </location>
</feature>
<feature type="region of interest" description="Disordered" evidence="1">
    <location>
        <begin position="866"/>
        <end position="891"/>
    </location>
</feature>
<dbReference type="Gene3D" id="1.20.5.170">
    <property type="match status" value="2"/>
</dbReference>
<proteinExistence type="predicted"/>
<evidence type="ECO:0000313" key="5">
    <source>
        <dbReference type="EMBL" id="KGQ69527.1"/>
    </source>
</evidence>
<feature type="domain" description="Trimeric autotransporter adhesin YadA-like stalk" evidence="3">
    <location>
        <begin position="2474"/>
        <end position="2502"/>
    </location>
</feature>
<evidence type="ECO:0000256" key="1">
    <source>
        <dbReference type="SAM" id="MobiDB-lite"/>
    </source>
</evidence>
<dbReference type="RefSeq" id="WP_034617844.1">
    <property type="nucleotide sequence ID" value="NZ_JSUM01000018.1"/>
</dbReference>
<comment type="caution">
    <text evidence="5">The sequence shown here is derived from an EMBL/GenBank/DDBJ whole genome shotgun (WGS) entry which is preliminary data.</text>
</comment>
<feature type="domain" description="Trimeric autotransporter adhesin YadA-like stalk" evidence="3">
    <location>
        <begin position="1971"/>
        <end position="2012"/>
    </location>
</feature>
<feature type="domain" description="Trimeric autotransporter adhesin YadA-like head" evidence="2">
    <location>
        <begin position="157"/>
        <end position="182"/>
    </location>
</feature>
<dbReference type="GO" id="GO:0019867">
    <property type="term" value="C:outer membrane"/>
    <property type="evidence" value="ECO:0007669"/>
    <property type="project" value="InterPro"/>
</dbReference>
<dbReference type="InterPro" id="IPR008640">
    <property type="entry name" value="Adhesin_Head_dom"/>
</dbReference>
<dbReference type="Gene3D" id="6.10.250.2040">
    <property type="match status" value="1"/>
</dbReference>
<feature type="domain" description="Trimeric autotransporter adhesin YadA-like head" evidence="2">
    <location>
        <begin position="698"/>
        <end position="722"/>
    </location>
</feature>
<dbReference type="Gene3D" id="2.20.70.140">
    <property type="match status" value="3"/>
</dbReference>
<feature type="domain" description="Trimeric autotransporter adhesin YadA-like stalk" evidence="3">
    <location>
        <begin position="1792"/>
        <end position="1827"/>
    </location>
</feature>
<dbReference type="STRING" id="505317.OA57_11140"/>
<dbReference type="SUPFAM" id="SSF101967">
    <property type="entry name" value="Adhesin YadA, collagen-binding domain"/>
    <property type="match status" value="6"/>
</dbReference>
<feature type="non-terminal residue" evidence="5">
    <location>
        <position position="2505"/>
    </location>
</feature>
<name>A0A0A3AP12_9PAST</name>
<sequence length="2505" mass="249453">MNKIYKVIWNKTLNCWNVTSELGKAHGKAAAQVSQSAVESNPFSDFFFSLKVSAIAIAMALFSANAAAYESWGSGRTGATNIVMGGGSTTRANAVGDNSTIIGASAKGIGAIDGRAEGATAIGSGAEATGGATALGWNAKVSGTTGGVALGADTRVSGSNAMAMGWAASASGDRGIAIGTSSGGTNATASQANSADSIAIGTGAVAETAVSNTTNQGANISIGKDAYSSNYGAAAQIIANRNGSGGDMTFRGPDGVGTTTRIQPSSVSIGEYSEAYSGSTAVGYNNIAGTNSANGMSAFAFGNSNEATSPFSMAMGLGNKSTGGSSVALGTANTASGDTSIAIGRQVTASGNYSTALGNVASATGNNAFAVGHSSEASGLRSIAIGSTLSPNNSYSTGTEAKGTDAIALGTQAVAVQKESIAIGKDVRADGQQSIAIGSTKSDGGGQNTQAYTSNAIAIGVGAIAGINGASASSNSQNTAVGYNAKATGHQSTAIGSDTLSSGNFATALGIGSEATAMGASAVGGGQASAQDAVAIGGYSQATVNDSIALGSSSVANRAAGQAGFNTVTNASSTNTNSTWKATTAALSIGSNTTTRQITGVAAGSADTDAVNVAQLKNAQTHYYSVNSAIAAAGSNYNNDGATGVNALAAGVSASATQKDAVAVGANAKGTGESSVAIGAAQANSAHAIAIGTYSNVSGQNSVAVGVQNTVAQANTVAVGSNITTSQANSVVLGNASTDRAATAEPSATVGGVTYNGFAGQGKAANGVVSVGAAGKERQIINVAAGQISAGSTDAINGSQLYAVASKPITFAGDSGTNINRKLGETLNIKGGNTSTLTDNNIGVVAADNTLTVKLAETVNLGSNGSVQTGNTKMDNTGLTITNGPSMTNNGIDAGNKKITNVADGTSPNDAVNKKQLDEVKTAADSKLTDFNVLANADQVKTVNKDDNSIAFVDGKNIKVTNDGGKVKISTADEVTFDSVTMNNSGNVAEGDNKAVTGDTVSKAIESAVNGLSKTVVAAGNNVTVGEPATSEDGKTVTYTVNAEKTTVSAKQNGGLTATAGEKSDSGVTNYEIELADTTKNDIQAGKEAKAEVDKGFKIQADADTTADKKLGDTVAVKGDGKNISTELSNGNVVVKLNSDLTDLNSITTTGGVKIANDGIDAGNKTITNVADGTQNSDAVNKGQLDKAVQEVAGTVKTSSVKAGNNTTVTSVANGNNTEYTVNAEKTTVSAKQNGGLAVEAGDTSAAGVTDYAISLAKETQDKIDNAAIDIAKGFNLQADGETTANKALGDTIAVKGDGKNISTTLTDGNVVVTLSDSLTGLNSITTTGGVKITNDGINAGNKAIGNVASGGTTATNAANIGDVNKATAAAKTEVKGGTNVAAVTKTEDAADGHAIYTVNADGAAVSGSDMVTVTKGNKDSDNVTDYKVDLAQTTKDEIQKGADAAKEIADKGLTFSGDTEKSAVKKLGDEVAISGDSNITTVANTNGVQVKLNSDLTGLNSITTTGGVVINGDGINAGGNTISHVKAAENGTDAVNKNQLDEMAKSITDNAKTVSVKAGKNTTVTANVAGNNTEYTIDAEKTTVTATADSGLSAVAKPDVATGITDYAVSLSQASKASLEKADSALQSWTAQVNGAEAKVVSQDNNSVNFVNGDNIEITTENGAIKVATAKTATFDNVTINNGGKVEEGSKTAVNGGDVYTAIQNSEAQFKGDNADVTVKRNPNQVLSITGGATGETTANNLKTIGNADGSIAIQLAKNLTDLTSVATQSINVGETVKINKDGINAGNTTISDVKAGENDTDAVNKQQLDQATAAAKTDVKAGTNIATVETTVGDNGQTVYTVNAEGATVSAASESLTVTSSKEAATNVTDYKVDLAQTTKADIQKGADAKAAVDSKGLTFTADGTEKSAVKKLGDEVAISGDDNITTTANTDGVKIALNKNVDLGTDGSIKAGGVTIDNNGINAGNKVIANVADGNLSADSKEAVNGSQLFATNNNVTNNATNIAKNAADIVTNAGNITNLQSQTWKLQANGDEASAVAASDTVQFENGSNITISRNGNDITIATGSTPTFDSATITNGGNIAADSTSAVNGGDVYNAIQGSEQQFTADNGETVIKRKPTDVLTLKGGATESTANNIQTIADTDGSIAIQLAKNVDLGTDGSLKVGDTGVNNAGVTIKSPTTTNAENTVSLSKDGLNNGGNKIANVADGVDGTDAVNKSQLDKAVENITGSAKTVSVKAGNNTSVTSVIDGNNTEYTVNAEKTTVSTAEDSGLVATPTADTAKNVTDYAIGFSQATKDTLAKADTALQSWTANVNGNKAKDVDQNNNVINFVNGDNIEISAEGNGDIKVSTAKNATFDTVTVNNGGTVADGSKTAVNGGDVYTAIQNTNAQFKGDNDTVITRKPSEILNIKGGATGDTAANNIKTTANADGSIAVELAKNLNGLGTVSADSLKVGDTVEISKDGIDAGNKVISNIADGVDGKDAVNKGQLDALKNEIAASEKS</sequence>
<feature type="domain" description="Trimeric autotransporter adhesin YadA-like stalk" evidence="3">
    <location>
        <begin position="2204"/>
        <end position="2244"/>
    </location>
</feature>
<organism evidence="5 6">
    <name type="scientific">Chelonobacter oris</name>
    <dbReference type="NCBI Taxonomy" id="505317"/>
    <lineage>
        <taxon>Bacteria</taxon>
        <taxon>Pseudomonadati</taxon>
        <taxon>Pseudomonadota</taxon>
        <taxon>Gammaproteobacteria</taxon>
        <taxon>Pasteurellales</taxon>
        <taxon>Pasteurellaceae</taxon>
        <taxon>Chelonobacter</taxon>
    </lineage>
</organism>
<feature type="domain" description="Trimeric autotransporter adhesin YadA-like stalk" evidence="3">
    <location>
        <begin position="779"/>
        <end position="818"/>
    </location>
</feature>
<protein>
    <recommendedName>
        <fullName evidence="7">Autotransporter adhesin</fullName>
    </recommendedName>
</protein>
<dbReference type="Gene3D" id="6.20.50.100">
    <property type="match status" value="1"/>
</dbReference>
<dbReference type="OrthoDB" id="5672862at2"/>
<dbReference type="Pfam" id="PF13018">
    <property type="entry name" value="ESPR"/>
    <property type="match status" value="1"/>
</dbReference>
<dbReference type="InterPro" id="IPR008635">
    <property type="entry name" value="Coiled_stalk_dom"/>
</dbReference>
<feature type="domain" description="Trimeric autotransporter adhesin YadA-like head" evidence="2">
    <location>
        <begin position="363"/>
        <end position="387"/>
    </location>
</feature>
<feature type="domain" description="Trimeric autotransporter adhesin YadA-like stalk" evidence="3">
    <location>
        <begin position="898"/>
        <end position="936"/>
    </location>
</feature>
<evidence type="ECO:0000313" key="6">
    <source>
        <dbReference type="Proteomes" id="UP000030380"/>
    </source>
</evidence>
<dbReference type="EMBL" id="JSUM01000018">
    <property type="protein sequence ID" value="KGQ69527.1"/>
    <property type="molecule type" value="Genomic_DNA"/>
</dbReference>
<dbReference type="Pfam" id="PF05662">
    <property type="entry name" value="YadA_stalk"/>
    <property type="match status" value="9"/>
</dbReference>
<feature type="domain" description="Trimeric autotransporter adhesin YadA-like head" evidence="2">
    <location>
        <begin position="479"/>
        <end position="498"/>
    </location>
</feature>
<dbReference type="CDD" id="cd12820">
    <property type="entry name" value="LbR_YadA-like"/>
    <property type="match status" value="3"/>
</dbReference>
<feature type="domain" description="Trimeric autotransporter adhesin YadA-like stalk" evidence="3">
    <location>
        <begin position="1167"/>
        <end position="1206"/>
    </location>
</feature>
<accession>A0A0A3AP12</accession>
<dbReference type="InterPro" id="IPR011049">
    <property type="entry name" value="Serralysin-like_metalloprot_C"/>
</dbReference>
<evidence type="ECO:0000259" key="4">
    <source>
        <dbReference type="Pfam" id="PF13018"/>
    </source>
</evidence>
<dbReference type="Pfam" id="PF05658">
    <property type="entry name" value="YadA_head"/>
    <property type="match status" value="8"/>
</dbReference>
<keyword evidence="6" id="KW-1185">Reference proteome</keyword>
<reference evidence="5 6" key="1">
    <citation type="submission" date="2014-11" db="EMBL/GenBank/DDBJ databases">
        <title>Draft genome sequence of Chelonobacter oris 1662T, associated with respiratory disease in Hermann's Tortoises.</title>
        <authorList>
            <person name="Kudirkiene E."/>
            <person name="Hansen M.J."/>
            <person name="Bojesen A.M."/>
        </authorList>
    </citation>
    <scope>NUCLEOTIDE SEQUENCE [LARGE SCALE GENOMIC DNA]</scope>
    <source>
        <strain evidence="5 6">1662</strain>
    </source>
</reference>
<gene>
    <name evidence="5" type="ORF">OA57_11140</name>
</gene>
<dbReference type="Gene3D" id="2.150.10.10">
    <property type="entry name" value="Serralysin-like metalloprotease, C-terminal"/>
    <property type="match status" value="5"/>
</dbReference>
<evidence type="ECO:0000259" key="2">
    <source>
        <dbReference type="Pfam" id="PF05658"/>
    </source>
</evidence>